<keyword evidence="3" id="KW-1185">Reference proteome</keyword>
<reference evidence="2 3" key="1">
    <citation type="submission" date="2019-08" db="EMBL/GenBank/DDBJ databases">
        <title>In-depth cultivation of the pig gut microbiome towards novel bacterial diversity and tailored functional studies.</title>
        <authorList>
            <person name="Wylensek D."/>
            <person name="Hitch T.C.A."/>
            <person name="Clavel T."/>
        </authorList>
    </citation>
    <scope>NUCLEOTIDE SEQUENCE [LARGE SCALE GENOMIC DNA]</scope>
    <source>
        <strain evidence="2 3">BBE-744-WT-12</strain>
    </source>
</reference>
<keyword evidence="1" id="KW-1133">Transmembrane helix</keyword>
<dbReference type="Gene3D" id="3.90.930.1">
    <property type="match status" value="1"/>
</dbReference>
<dbReference type="Proteomes" id="UP000435649">
    <property type="component" value="Unassembled WGS sequence"/>
</dbReference>
<name>A0A844G3Z5_9BACT</name>
<keyword evidence="1" id="KW-0812">Transmembrane</keyword>
<sequence length="290" mass="32826">MCLFSCQTQTTTGEPKMSFHFRCPACNAKLEAEDEWDGLETTCPSCSVQITISKQTEPIPLSSTIASSLPLSKKNLLRNKRILWTAIPVLLVIITGIGFICWGIFGKRSVHRDTLVERDGITYEANSQTPYSGYATDSFANGEKIKFEYKNGKLNGPYISYAASGQIVSIAYYKDGKDQKGIQYYDNGAKRLEYQVHGGASGYGEAISYYPTGELLEKYKYTPYLRLWKEGELIEYYKSGQIKAKKNYENGKLNGEYISYYENGQPETTATYYNDIPRNVVKYHSDGRRK</sequence>
<keyword evidence="1" id="KW-0472">Membrane</keyword>
<evidence type="ECO:0000256" key="1">
    <source>
        <dbReference type="SAM" id="Phobius"/>
    </source>
</evidence>
<evidence type="ECO:0000313" key="2">
    <source>
        <dbReference type="EMBL" id="MST98510.1"/>
    </source>
</evidence>
<dbReference type="InterPro" id="IPR011652">
    <property type="entry name" value="MORN_2"/>
</dbReference>
<evidence type="ECO:0000313" key="3">
    <source>
        <dbReference type="Proteomes" id="UP000435649"/>
    </source>
</evidence>
<dbReference type="Pfam" id="PF07661">
    <property type="entry name" value="MORN_2"/>
    <property type="match status" value="4"/>
</dbReference>
<feature type="transmembrane region" description="Helical" evidence="1">
    <location>
        <begin position="82"/>
        <end position="105"/>
    </location>
</feature>
<dbReference type="AlphaFoldDB" id="A0A844G3Z5"/>
<accession>A0A844G3Z5</accession>
<organism evidence="2 3">
    <name type="scientific">Victivallis lenta</name>
    <dbReference type="NCBI Taxonomy" id="2606640"/>
    <lineage>
        <taxon>Bacteria</taxon>
        <taxon>Pseudomonadati</taxon>
        <taxon>Lentisphaerota</taxon>
        <taxon>Lentisphaeria</taxon>
        <taxon>Victivallales</taxon>
        <taxon>Victivallaceae</taxon>
        <taxon>Victivallis</taxon>
    </lineage>
</organism>
<gene>
    <name evidence="2" type="ORF">FYJ85_15825</name>
</gene>
<comment type="caution">
    <text evidence="2">The sequence shown here is derived from an EMBL/GenBank/DDBJ whole genome shotgun (WGS) entry which is preliminary data.</text>
</comment>
<proteinExistence type="predicted"/>
<dbReference type="SUPFAM" id="SSF82185">
    <property type="entry name" value="Histone H3 K4-specific methyltransferase SET7/9 N-terminal domain"/>
    <property type="match status" value="2"/>
</dbReference>
<dbReference type="EMBL" id="VUNS01000020">
    <property type="protein sequence ID" value="MST98510.1"/>
    <property type="molecule type" value="Genomic_DNA"/>
</dbReference>
<protein>
    <submittedName>
        <fullName evidence="2">Toxin-antitoxin system YwqK family antitoxin</fullName>
    </submittedName>
</protein>
<dbReference type="Gene3D" id="2.20.110.10">
    <property type="entry name" value="Histone H3 K4-specific methyltransferase SET7/9 N-terminal domain"/>
    <property type="match status" value="1"/>
</dbReference>